<keyword evidence="2 5" id="KW-0808">Transferase</keyword>
<dbReference type="InterPro" id="IPR028098">
    <property type="entry name" value="Glyco_trans_4-like_N"/>
</dbReference>
<dbReference type="GO" id="GO:0008610">
    <property type="term" value="P:lipid biosynthetic process"/>
    <property type="evidence" value="ECO:0007669"/>
    <property type="project" value="UniProtKB-ARBA"/>
</dbReference>
<feature type="compositionally biased region" description="Polar residues" evidence="3">
    <location>
        <begin position="375"/>
        <end position="389"/>
    </location>
</feature>
<dbReference type="AlphaFoldDB" id="A0A178LYN9"/>
<evidence type="ECO:0000313" key="6">
    <source>
        <dbReference type="Proteomes" id="UP000078396"/>
    </source>
</evidence>
<dbReference type="SUPFAM" id="SSF53756">
    <property type="entry name" value="UDP-Glycosyltransferase/glycogen phosphorylase"/>
    <property type="match status" value="1"/>
</dbReference>
<dbReference type="STRING" id="912594.AWC12_23360"/>
<dbReference type="PANTHER" id="PTHR45947">
    <property type="entry name" value="SULFOQUINOVOSYL TRANSFERASE SQD2"/>
    <property type="match status" value="1"/>
</dbReference>
<evidence type="ECO:0000256" key="1">
    <source>
        <dbReference type="ARBA" id="ARBA00022676"/>
    </source>
</evidence>
<feature type="domain" description="Glycosyltransferase subfamily 4-like N-terminal" evidence="4">
    <location>
        <begin position="23"/>
        <end position="180"/>
    </location>
</feature>
<accession>A0A178LYN9</accession>
<evidence type="ECO:0000256" key="3">
    <source>
        <dbReference type="SAM" id="MobiDB-lite"/>
    </source>
</evidence>
<name>A0A178LYN9_MYCIR</name>
<reference evidence="5 6" key="1">
    <citation type="submission" date="2016-04" db="EMBL/GenBank/DDBJ databases">
        <title>Draft Genome Sequences of Staphylococcus capitis Strain H36, S. capitis Strain H65, S. cohnii Strain H62, S. hominis Strain H69, Mycobacterium iranicum Strain H39, Plantibacter sp. Strain H53, Pseudomonas oryzihabitans Strain H72, and Microbacterium sp. Strain H83, isolated from residential settings.</title>
        <authorList>
            <person name="Lymperopoulou D."/>
            <person name="Adams R.I."/>
            <person name="Lindow S."/>
            <person name="Coil D.A."/>
            <person name="Jospin G."/>
            <person name="Eisen J.A."/>
        </authorList>
    </citation>
    <scope>NUCLEOTIDE SEQUENCE [LARGE SCALE GENOMIC DNA]</scope>
    <source>
        <strain evidence="5 6">H39</strain>
    </source>
</reference>
<evidence type="ECO:0000256" key="2">
    <source>
        <dbReference type="ARBA" id="ARBA00022679"/>
    </source>
</evidence>
<protein>
    <submittedName>
        <fullName evidence="5">Glycosyl transferase family 1</fullName>
    </submittedName>
</protein>
<dbReference type="Pfam" id="PF13692">
    <property type="entry name" value="Glyco_trans_1_4"/>
    <property type="match status" value="1"/>
</dbReference>
<sequence>MTSALRIALIASSRYPIRQPFAGGLEAHVWHLARALAQRGHSVSLFAAPGSDADFDCSSLSVRALHLSPAAKADISMPAAEFMAEHHAYLTLMLQLGATDAHTFDVVHNHSLHYLPVAMASTLSTPMLTTVHTPPTPWLESAIQASRGRETRFAAVSRHTAAAWGHSGQRFTVVPNGIDARGWPLGAGGDSVVWFGRITPEKAPHLAIEAARAAARPITLAGPIADPRYHAERIEPQLGADVRYAGHLTQRDLARLVGSAAVALVTPVWDEPYGLVVAEAMCCGTPVVAFGRGGIPELVSESSGCLVPPDDVDALAAAIPVAARLSRLQVREHAVRCCSSAAMVEAYLSIYRHMISARNDDTDDRVLHPPPRLRTSGTSRQHQRTSATACHSADFPDHLATPSVHADRQPAP</sequence>
<dbReference type="GO" id="GO:1903509">
    <property type="term" value="P:liposaccharide metabolic process"/>
    <property type="evidence" value="ECO:0007669"/>
    <property type="project" value="UniProtKB-ARBA"/>
</dbReference>
<proteinExistence type="predicted"/>
<dbReference type="PANTHER" id="PTHR45947:SF3">
    <property type="entry name" value="SULFOQUINOVOSYL TRANSFERASE SQD2"/>
    <property type="match status" value="1"/>
</dbReference>
<feature type="region of interest" description="Disordered" evidence="3">
    <location>
        <begin position="361"/>
        <end position="412"/>
    </location>
</feature>
<dbReference type="InterPro" id="IPR050194">
    <property type="entry name" value="Glycosyltransferase_grp1"/>
</dbReference>
<dbReference type="GO" id="GO:0016757">
    <property type="term" value="F:glycosyltransferase activity"/>
    <property type="evidence" value="ECO:0007669"/>
    <property type="project" value="UniProtKB-KW"/>
</dbReference>
<dbReference type="Gene3D" id="3.40.50.2000">
    <property type="entry name" value="Glycogen Phosphorylase B"/>
    <property type="match status" value="2"/>
</dbReference>
<comment type="caution">
    <text evidence="5">The sequence shown here is derived from an EMBL/GenBank/DDBJ whole genome shotgun (WGS) entry which is preliminary data.</text>
</comment>
<keyword evidence="1" id="KW-0328">Glycosyltransferase</keyword>
<gene>
    <name evidence="5" type="ORF">A4X20_16370</name>
</gene>
<dbReference type="Proteomes" id="UP000078396">
    <property type="component" value="Unassembled WGS sequence"/>
</dbReference>
<dbReference type="RefSeq" id="WP_064280945.1">
    <property type="nucleotide sequence ID" value="NZ_LWCS01000015.1"/>
</dbReference>
<evidence type="ECO:0000313" key="5">
    <source>
        <dbReference type="EMBL" id="OAN39920.1"/>
    </source>
</evidence>
<organism evidence="5 6">
    <name type="scientific">Mycolicibacterium iranicum</name>
    <name type="common">Mycobacterium iranicum</name>
    <dbReference type="NCBI Taxonomy" id="912594"/>
    <lineage>
        <taxon>Bacteria</taxon>
        <taxon>Bacillati</taxon>
        <taxon>Actinomycetota</taxon>
        <taxon>Actinomycetes</taxon>
        <taxon>Mycobacteriales</taxon>
        <taxon>Mycobacteriaceae</taxon>
        <taxon>Mycolicibacterium</taxon>
    </lineage>
</organism>
<dbReference type="Pfam" id="PF13439">
    <property type="entry name" value="Glyco_transf_4"/>
    <property type="match status" value="1"/>
</dbReference>
<evidence type="ECO:0000259" key="4">
    <source>
        <dbReference type="Pfam" id="PF13439"/>
    </source>
</evidence>
<dbReference type="GO" id="GO:1901137">
    <property type="term" value="P:carbohydrate derivative biosynthetic process"/>
    <property type="evidence" value="ECO:0007669"/>
    <property type="project" value="UniProtKB-ARBA"/>
</dbReference>
<dbReference type="EMBL" id="LWCS01000015">
    <property type="protein sequence ID" value="OAN39920.1"/>
    <property type="molecule type" value="Genomic_DNA"/>
</dbReference>